<feature type="transmembrane region" description="Helical" evidence="1">
    <location>
        <begin position="164"/>
        <end position="185"/>
    </location>
</feature>
<gene>
    <name evidence="2" type="ORF">E7Z59_07130</name>
</gene>
<name>A0A4S3LZU1_9FLAO</name>
<dbReference type="EMBL" id="SSMC01000002">
    <property type="protein sequence ID" value="THD67428.1"/>
    <property type="molecule type" value="Genomic_DNA"/>
</dbReference>
<sequence>MHLVKVAGLRQPQSQKVAQLPHTAPVHSPTVVCNLMKKNLTLNPKLILIESIGFFFVIQGSRRLNISYNSEKWENVIQFDQEKIGGISDVSQFFFEISIWSTYTLVFLTILTLLIKLITKQSIGNTLISSSIVFALFPSGIMGHTRLSQTLNSLGYYFSNELKMAFLAGGILLASIGLILLWYALKKTKLHTT</sequence>
<feature type="transmembrane region" description="Helical" evidence="1">
    <location>
        <begin position="97"/>
        <end position="115"/>
    </location>
</feature>
<keyword evidence="3" id="KW-1185">Reference proteome</keyword>
<dbReference type="RefSeq" id="WP_136335634.1">
    <property type="nucleotide sequence ID" value="NZ_QXMP01000033.1"/>
</dbReference>
<keyword evidence="1" id="KW-0472">Membrane</keyword>
<dbReference type="Proteomes" id="UP000305939">
    <property type="component" value="Unassembled WGS sequence"/>
</dbReference>
<keyword evidence="1" id="KW-1133">Transmembrane helix</keyword>
<evidence type="ECO:0000313" key="2">
    <source>
        <dbReference type="EMBL" id="THD67428.1"/>
    </source>
</evidence>
<evidence type="ECO:0000313" key="3">
    <source>
        <dbReference type="Proteomes" id="UP000305939"/>
    </source>
</evidence>
<protein>
    <submittedName>
        <fullName evidence="2">Uncharacterized protein</fullName>
    </submittedName>
</protein>
<keyword evidence="1" id="KW-0812">Transmembrane</keyword>
<feature type="transmembrane region" description="Helical" evidence="1">
    <location>
        <begin position="127"/>
        <end position="144"/>
    </location>
</feature>
<reference evidence="2 3" key="1">
    <citation type="submission" date="2019-04" db="EMBL/GenBank/DDBJ databases">
        <title>Draft genome sequence of Robertkochia marina CC-AMO-30D.</title>
        <authorList>
            <person name="Hameed A."/>
            <person name="Lin S.-Y."/>
            <person name="Shahina M."/>
            <person name="Lai W.-A."/>
            <person name="Young C.-C."/>
        </authorList>
    </citation>
    <scope>NUCLEOTIDE SEQUENCE [LARGE SCALE GENOMIC DNA]</scope>
    <source>
        <strain evidence="2 3">CC-AMO-30D</strain>
    </source>
</reference>
<evidence type="ECO:0000256" key="1">
    <source>
        <dbReference type="SAM" id="Phobius"/>
    </source>
</evidence>
<proteinExistence type="predicted"/>
<comment type="caution">
    <text evidence="2">The sequence shown here is derived from an EMBL/GenBank/DDBJ whole genome shotgun (WGS) entry which is preliminary data.</text>
</comment>
<organism evidence="2 3">
    <name type="scientific">Robertkochia marina</name>
    <dbReference type="NCBI Taxonomy" id="1227945"/>
    <lineage>
        <taxon>Bacteria</taxon>
        <taxon>Pseudomonadati</taxon>
        <taxon>Bacteroidota</taxon>
        <taxon>Flavobacteriia</taxon>
        <taxon>Flavobacteriales</taxon>
        <taxon>Flavobacteriaceae</taxon>
        <taxon>Robertkochia</taxon>
    </lineage>
</organism>
<accession>A0A4S3LZU1</accession>
<dbReference type="AlphaFoldDB" id="A0A4S3LZU1"/>